<dbReference type="InterPro" id="IPR016181">
    <property type="entry name" value="Acyl_CoA_acyltransferase"/>
</dbReference>
<protein>
    <recommendedName>
        <fullName evidence="3">GNAT family N-acetyltransferase</fullName>
    </recommendedName>
</protein>
<dbReference type="InterPro" id="IPR039968">
    <property type="entry name" value="BcerS-like"/>
</dbReference>
<reference evidence="1" key="1">
    <citation type="submission" date="2023-07" db="EMBL/GenBank/DDBJ databases">
        <title>The genome sequence of Rhodocytophaga aerolata KACC 12507.</title>
        <authorList>
            <person name="Zhang X."/>
        </authorList>
    </citation>
    <scope>NUCLEOTIDE SEQUENCE</scope>
    <source>
        <strain evidence="1">KACC 12507</strain>
    </source>
</reference>
<evidence type="ECO:0000313" key="2">
    <source>
        <dbReference type="Proteomes" id="UP001168528"/>
    </source>
</evidence>
<organism evidence="1 2">
    <name type="scientific">Rhodocytophaga aerolata</name>
    <dbReference type="NCBI Taxonomy" id="455078"/>
    <lineage>
        <taxon>Bacteria</taxon>
        <taxon>Pseudomonadati</taxon>
        <taxon>Bacteroidota</taxon>
        <taxon>Cytophagia</taxon>
        <taxon>Cytophagales</taxon>
        <taxon>Rhodocytophagaceae</taxon>
        <taxon>Rhodocytophaga</taxon>
    </lineage>
</organism>
<sequence length="386" mass="45325">MQAIEVRTPAHKKEFLQLPVRLYIDDKNWIRPLDSDIENVFTPEKNKFFTHGVCTRWILQDSQGQTIGRVAAFIDHNTATKFDQPTGGMGFFECINSQEAAFTLFDICKQWLQAKGMEAMDGPVNFGDRNQWWGLLIEGFTEPNYGMFYHHRYYRALFEAYGFKDYFQQYTYHRKVMEPLHPIVVKKAERIFQNPEYSFRHIEKSKLEKYGEDLRSIYNKAWARHEGVQEMTSDGVKALMKQFKPILDEDIVWFAYHKEQPIGFFVMLPEMNQIFKYVNGKLNAVGIVKLLWHQYRRTIKKMFGLVFGFIPEYQGKGLESAIVVAAGKHVQVPGQIYEDFEMNWIGDFNPTMMKMVEIMGGKVCKTHVTYRKLFDDSKPFKRATVI</sequence>
<dbReference type="PANTHER" id="PTHR41368">
    <property type="entry name" value="PROTEIN YGHO"/>
    <property type="match status" value="1"/>
</dbReference>
<proteinExistence type="predicted"/>
<dbReference type="RefSeq" id="WP_302039887.1">
    <property type="nucleotide sequence ID" value="NZ_JAUKPO010000016.1"/>
</dbReference>
<dbReference type="SUPFAM" id="SSF55729">
    <property type="entry name" value="Acyl-CoA N-acyltransferases (Nat)"/>
    <property type="match status" value="1"/>
</dbReference>
<gene>
    <name evidence="1" type="ORF">Q0590_22605</name>
</gene>
<dbReference type="Gene3D" id="3.40.630.30">
    <property type="match status" value="1"/>
</dbReference>
<dbReference type="Proteomes" id="UP001168528">
    <property type="component" value="Unassembled WGS sequence"/>
</dbReference>
<accession>A0ABT8RAJ7</accession>
<keyword evidence="2" id="KW-1185">Reference proteome</keyword>
<dbReference type="PANTHER" id="PTHR41368:SF1">
    <property type="entry name" value="PROTEIN YGHO"/>
    <property type="match status" value="1"/>
</dbReference>
<name>A0ABT8RAJ7_9BACT</name>
<evidence type="ECO:0000313" key="1">
    <source>
        <dbReference type="EMBL" id="MDO1449085.1"/>
    </source>
</evidence>
<evidence type="ECO:0008006" key="3">
    <source>
        <dbReference type="Google" id="ProtNLM"/>
    </source>
</evidence>
<comment type="caution">
    <text evidence="1">The sequence shown here is derived from an EMBL/GenBank/DDBJ whole genome shotgun (WGS) entry which is preliminary data.</text>
</comment>
<dbReference type="EMBL" id="JAUKPO010000016">
    <property type="protein sequence ID" value="MDO1449085.1"/>
    <property type="molecule type" value="Genomic_DNA"/>
</dbReference>